<keyword evidence="4" id="KW-1185">Reference proteome</keyword>
<reference evidence="4" key="1">
    <citation type="journal article" date="2019" name="Int. J. Syst. Evol. Microbiol.">
        <title>The Global Catalogue of Microorganisms (GCM) 10K type strain sequencing project: providing services to taxonomists for standard genome sequencing and annotation.</title>
        <authorList>
            <consortium name="The Broad Institute Genomics Platform"/>
            <consortium name="The Broad Institute Genome Sequencing Center for Infectious Disease"/>
            <person name="Wu L."/>
            <person name="Ma J."/>
        </authorList>
    </citation>
    <scope>NUCLEOTIDE SEQUENCE [LARGE SCALE GENOMIC DNA]</scope>
    <source>
        <strain evidence="4">JCM 12607</strain>
    </source>
</reference>
<sequence>MTIHGRFGAFAVAAALAAAGAIATGGNAWADDCHTSATCGYSGGAELQLTGNGQGESCNDMKCLVVGTIDPLTADPFNSNPNGAGTGMPPPATGRHSALGPTSAAPPSKAPEGFLNCGDVWPRFYRWLLHHARRRSRARPVQTHCW</sequence>
<organism evidence="3 4">
    <name type="scientific">Streptomyces sanglieri</name>
    <dbReference type="NCBI Taxonomy" id="193460"/>
    <lineage>
        <taxon>Bacteria</taxon>
        <taxon>Bacillati</taxon>
        <taxon>Actinomycetota</taxon>
        <taxon>Actinomycetes</taxon>
        <taxon>Kitasatosporales</taxon>
        <taxon>Streptomycetaceae</taxon>
        <taxon>Streptomyces</taxon>
    </lineage>
</organism>
<feature type="region of interest" description="Disordered" evidence="1">
    <location>
        <begin position="75"/>
        <end position="109"/>
    </location>
</feature>
<evidence type="ECO:0000256" key="1">
    <source>
        <dbReference type="SAM" id="MobiDB-lite"/>
    </source>
</evidence>
<comment type="caution">
    <text evidence="3">The sequence shown here is derived from an EMBL/GenBank/DDBJ whole genome shotgun (WGS) entry which is preliminary data.</text>
</comment>
<name>A0ABW2X7X5_9ACTN</name>
<protein>
    <recommendedName>
        <fullName evidence="5">Secreted protein</fullName>
    </recommendedName>
</protein>
<gene>
    <name evidence="3" type="ORF">ACFQ2K_51315</name>
</gene>
<evidence type="ECO:0008006" key="5">
    <source>
        <dbReference type="Google" id="ProtNLM"/>
    </source>
</evidence>
<feature type="signal peptide" evidence="2">
    <location>
        <begin position="1"/>
        <end position="30"/>
    </location>
</feature>
<evidence type="ECO:0000313" key="3">
    <source>
        <dbReference type="EMBL" id="MFD0629752.1"/>
    </source>
</evidence>
<accession>A0ABW2X7X5</accession>
<proteinExistence type="predicted"/>
<dbReference type="EMBL" id="JBHTGL010000008">
    <property type="protein sequence ID" value="MFD0629752.1"/>
    <property type="molecule type" value="Genomic_DNA"/>
</dbReference>
<evidence type="ECO:0000313" key="4">
    <source>
        <dbReference type="Proteomes" id="UP001596915"/>
    </source>
</evidence>
<feature type="chain" id="PRO_5047304872" description="Secreted protein" evidence="2">
    <location>
        <begin position="31"/>
        <end position="146"/>
    </location>
</feature>
<evidence type="ECO:0000256" key="2">
    <source>
        <dbReference type="SAM" id="SignalP"/>
    </source>
</evidence>
<dbReference type="Proteomes" id="UP001596915">
    <property type="component" value="Unassembled WGS sequence"/>
</dbReference>
<keyword evidence="2" id="KW-0732">Signal</keyword>